<sequence>MVKVKNCDSPPATLDRQAKFHLFHRYGDVHLTSKDGIIFRIDGNRLKDIRLVKGQCPCNNPILTIDYLSPVFALFLADEEINVPIGSKRKRPSDANDIVLPFLNAIIDIFINLISVSTPHVPEMSWKEALTFLESCRKYHVNSRIVNLVHASLSQTRDLGNPWIILIWASQRKDITIAEKIPERMTTNTFLKPQFFDPIACEIKSIRF</sequence>
<evidence type="ECO:0008006" key="3">
    <source>
        <dbReference type="Google" id="ProtNLM"/>
    </source>
</evidence>
<reference evidence="1 2" key="1">
    <citation type="submission" date="2024-01" db="EMBL/GenBank/DDBJ databases">
        <title>Comparative genomics of Cryptococcus and Kwoniella reveals pathogenesis evolution and contrasting modes of karyotype evolution via chromosome fusion or intercentromeric recombination.</title>
        <authorList>
            <person name="Coelho M.A."/>
            <person name="David-Palma M."/>
            <person name="Shea T."/>
            <person name="Bowers K."/>
            <person name="McGinley-Smith S."/>
            <person name="Mohammad A.W."/>
            <person name="Gnirke A."/>
            <person name="Yurkov A.M."/>
            <person name="Nowrousian M."/>
            <person name="Sun S."/>
            <person name="Cuomo C.A."/>
            <person name="Heitman J."/>
        </authorList>
    </citation>
    <scope>NUCLEOTIDE SEQUENCE [LARGE SCALE GENOMIC DNA]</scope>
    <source>
        <strain evidence="1">CBS 11374</strain>
    </source>
</reference>
<proteinExistence type="predicted"/>
<dbReference type="RefSeq" id="XP_062788459.1">
    <property type="nucleotide sequence ID" value="XM_062932408.1"/>
</dbReference>
<dbReference type="Proteomes" id="UP001329825">
    <property type="component" value="Chromosome 1"/>
</dbReference>
<accession>A0ABZ1CQQ6</accession>
<evidence type="ECO:0000313" key="2">
    <source>
        <dbReference type="Proteomes" id="UP001329825"/>
    </source>
</evidence>
<keyword evidence="2" id="KW-1185">Reference proteome</keyword>
<name>A0ABZ1CQQ6_9TREE</name>
<protein>
    <recommendedName>
        <fullName evidence="3">BTB domain-containing protein</fullName>
    </recommendedName>
</protein>
<dbReference type="GeneID" id="87952773"/>
<dbReference type="EMBL" id="CP141881">
    <property type="protein sequence ID" value="WRT63719.1"/>
    <property type="molecule type" value="Genomic_DNA"/>
</dbReference>
<organism evidence="1 2">
    <name type="scientific">Kwoniella shivajii</name>
    <dbReference type="NCBI Taxonomy" id="564305"/>
    <lineage>
        <taxon>Eukaryota</taxon>
        <taxon>Fungi</taxon>
        <taxon>Dikarya</taxon>
        <taxon>Basidiomycota</taxon>
        <taxon>Agaricomycotina</taxon>
        <taxon>Tremellomycetes</taxon>
        <taxon>Tremellales</taxon>
        <taxon>Cryptococcaceae</taxon>
        <taxon>Kwoniella</taxon>
    </lineage>
</organism>
<evidence type="ECO:0000313" key="1">
    <source>
        <dbReference type="EMBL" id="WRT63719.1"/>
    </source>
</evidence>
<gene>
    <name evidence="1" type="ORF">IL334_000642</name>
</gene>